<evidence type="ECO:0000256" key="5">
    <source>
        <dbReference type="SAM" id="Coils"/>
    </source>
</evidence>
<feature type="transmembrane region" description="Helical" evidence="7">
    <location>
        <begin position="28"/>
        <end position="50"/>
    </location>
</feature>
<dbReference type="PROSITE" id="PS51841">
    <property type="entry name" value="LTD"/>
    <property type="match status" value="1"/>
</dbReference>
<dbReference type="GO" id="GO:0051664">
    <property type="term" value="P:nuclear pore localization"/>
    <property type="evidence" value="ECO:0007669"/>
    <property type="project" value="TreeGrafter"/>
</dbReference>
<dbReference type="Pfam" id="PF00038">
    <property type="entry name" value="Filament"/>
    <property type="match status" value="1"/>
</dbReference>
<dbReference type="GO" id="GO:0005200">
    <property type="term" value="F:structural constituent of cytoskeleton"/>
    <property type="evidence" value="ECO:0007669"/>
    <property type="project" value="TreeGrafter"/>
</dbReference>
<keyword evidence="7" id="KW-1133">Transmembrane helix</keyword>
<evidence type="ECO:0008006" key="12">
    <source>
        <dbReference type="Google" id="ProtNLM"/>
    </source>
</evidence>
<feature type="domain" description="IF rod" evidence="9">
    <location>
        <begin position="101"/>
        <end position="446"/>
    </location>
</feature>
<dbReference type="Gene3D" id="1.20.5.170">
    <property type="match status" value="1"/>
</dbReference>
<keyword evidence="3 5" id="KW-0175">Coiled coil</keyword>
<dbReference type="OrthoDB" id="102442at2759"/>
<comment type="subcellular location">
    <subcellularLocation>
        <location evidence="1">Nucleus</location>
    </subcellularLocation>
</comment>
<keyword evidence="4" id="KW-0539">Nucleus</keyword>
<keyword evidence="2" id="KW-0403">Intermediate filament</keyword>
<protein>
    <recommendedName>
        <fullName evidence="12">LTD domain-containing protein</fullName>
    </recommendedName>
</protein>
<dbReference type="SUPFAM" id="SSF64593">
    <property type="entry name" value="Intermediate filament protein, coiled coil region"/>
    <property type="match status" value="2"/>
</dbReference>
<dbReference type="Gene3D" id="1.20.5.1160">
    <property type="entry name" value="Vasodilator-stimulated phosphoprotein"/>
    <property type="match status" value="1"/>
</dbReference>
<dbReference type="GO" id="GO:0005652">
    <property type="term" value="C:nuclear lamina"/>
    <property type="evidence" value="ECO:0007669"/>
    <property type="project" value="TreeGrafter"/>
</dbReference>
<evidence type="ECO:0000313" key="10">
    <source>
        <dbReference type="EMBL" id="VEL08476.1"/>
    </source>
</evidence>
<dbReference type="InterPro" id="IPR039008">
    <property type="entry name" value="IF_rod_dom"/>
</dbReference>
<evidence type="ECO:0000259" key="9">
    <source>
        <dbReference type="PROSITE" id="PS51842"/>
    </source>
</evidence>
<evidence type="ECO:0000259" key="8">
    <source>
        <dbReference type="PROSITE" id="PS51841"/>
    </source>
</evidence>
<dbReference type="GO" id="GO:0090435">
    <property type="term" value="P:protein localization to nuclear envelope"/>
    <property type="evidence" value="ECO:0007669"/>
    <property type="project" value="TreeGrafter"/>
</dbReference>
<accession>A0A448WCI7</accession>
<dbReference type="InterPro" id="IPR036415">
    <property type="entry name" value="Lamin_tail_dom_sf"/>
</dbReference>
<dbReference type="EMBL" id="CAAALY010004060">
    <property type="protein sequence ID" value="VEL08476.1"/>
    <property type="molecule type" value="Genomic_DNA"/>
</dbReference>
<keyword evidence="7" id="KW-0472">Membrane</keyword>
<comment type="caution">
    <text evidence="10">The sequence shown here is derived from an EMBL/GenBank/DDBJ whole genome shotgun (WGS) entry which is preliminary data.</text>
</comment>
<keyword evidence="11" id="KW-1185">Reference proteome</keyword>
<dbReference type="SUPFAM" id="SSF74853">
    <property type="entry name" value="Lamin A/C globular tail domain"/>
    <property type="match status" value="1"/>
</dbReference>
<evidence type="ECO:0000256" key="1">
    <source>
        <dbReference type="ARBA" id="ARBA00004123"/>
    </source>
</evidence>
<evidence type="ECO:0000256" key="7">
    <source>
        <dbReference type="SAM" id="Phobius"/>
    </source>
</evidence>
<dbReference type="PANTHER" id="PTHR45721:SF11">
    <property type="entry name" value="LAMIN DM0-RELATED"/>
    <property type="match status" value="1"/>
</dbReference>
<proteinExistence type="predicted"/>
<evidence type="ECO:0000256" key="3">
    <source>
        <dbReference type="ARBA" id="ARBA00023054"/>
    </source>
</evidence>
<sequence>MKDQARYRYAYNKLIHFKPAASIRRDSAFLLAFLLLAHFTPQYIIVSLYFSRLIMSARSRKTKPVATEPSTVSSTKKTTERTPVSDKNRSPSPLNISRSEEKDELAHLNDRLAGYIDYVRQLERDKERLTTRIKSVTEERLGKIDDMKKTYEDEIRSLRDLVDSLGKDKGAAEIELKKSRDDMLDAKNRLSKREQEIRNLQRKLDIAEKDLSNYKQDHDRYQIMKSEFDDLEKKCFSVKKELDGETNLRNNLENKILGLVEELDFKNRLLEEERQKIVHRTISVEEEVEERREAEFQSRLADELRAIREQTTDELASYKFELEETFQQKVDQLRSASQHASTDITRIQSELSLARRRADDLAQELLRKEAEVGILGRRVSDLDRQLESERDDNDRMQRSLREEISRIKQQLEESFKDFTDLMNTKIALDQEILMYRKMLEGEETRLNIKSPSRPSPFNIRPMKRRRMDGEDFDDDTSQLPLSGLSSVSGSLSRGRVAYHVTCNSIGPIEFANEQDGLGRWVRILNSSKEEASIGNWTLKQLSDGQEVAHKFHRSLIIKPDAKCSVSVVSVIFIMKSLSIGSIIV</sequence>
<dbReference type="SMART" id="SM01391">
    <property type="entry name" value="Filament"/>
    <property type="match status" value="1"/>
</dbReference>
<evidence type="ECO:0000256" key="2">
    <source>
        <dbReference type="ARBA" id="ARBA00022754"/>
    </source>
</evidence>
<feature type="coiled-coil region" evidence="5">
    <location>
        <begin position="119"/>
        <end position="269"/>
    </location>
</feature>
<gene>
    <name evidence="10" type="ORF">PXEA_LOCUS1916</name>
</gene>
<dbReference type="GO" id="GO:0031507">
    <property type="term" value="P:heterochromatin formation"/>
    <property type="evidence" value="ECO:0007669"/>
    <property type="project" value="TreeGrafter"/>
</dbReference>
<feature type="compositionally biased region" description="Basic and acidic residues" evidence="6">
    <location>
        <begin position="77"/>
        <end position="89"/>
    </location>
</feature>
<feature type="region of interest" description="Disordered" evidence="6">
    <location>
        <begin position="61"/>
        <end position="101"/>
    </location>
</feature>
<reference evidence="10" key="1">
    <citation type="submission" date="2018-11" db="EMBL/GenBank/DDBJ databases">
        <authorList>
            <consortium name="Pathogen Informatics"/>
        </authorList>
    </citation>
    <scope>NUCLEOTIDE SEQUENCE</scope>
</reference>
<feature type="coiled-coil region" evidence="5">
    <location>
        <begin position="344"/>
        <end position="417"/>
    </location>
</feature>
<dbReference type="GO" id="GO:0005882">
    <property type="term" value="C:intermediate filament"/>
    <property type="evidence" value="ECO:0007669"/>
    <property type="project" value="UniProtKB-KW"/>
</dbReference>
<dbReference type="PROSITE" id="PS51842">
    <property type="entry name" value="IF_ROD_2"/>
    <property type="match status" value="1"/>
</dbReference>
<evidence type="ECO:0000256" key="6">
    <source>
        <dbReference type="SAM" id="MobiDB-lite"/>
    </source>
</evidence>
<feature type="domain" description="LTD" evidence="8">
    <location>
        <begin position="492"/>
        <end position="584"/>
    </location>
</feature>
<evidence type="ECO:0000256" key="4">
    <source>
        <dbReference type="ARBA" id="ARBA00023242"/>
    </source>
</evidence>
<dbReference type="GO" id="GO:0007097">
    <property type="term" value="P:nuclear migration"/>
    <property type="evidence" value="ECO:0007669"/>
    <property type="project" value="TreeGrafter"/>
</dbReference>
<dbReference type="AlphaFoldDB" id="A0A448WCI7"/>
<name>A0A448WCI7_9PLAT</name>
<organism evidence="10 11">
    <name type="scientific">Protopolystoma xenopodis</name>
    <dbReference type="NCBI Taxonomy" id="117903"/>
    <lineage>
        <taxon>Eukaryota</taxon>
        <taxon>Metazoa</taxon>
        <taxon>Spiralia</taxon>
        <taxon>Lophotrochozoa</taxon>
        <taxon>Platyhelminthes</taxon>
        <taxon>Monogenea</taxon>
        <taxon>Polyopisthocotylea</taxon>
        <taxon>Polystomatidea</taxon>
        <taxon>Polystomatidae</taxon>
        <taxon>Protopolystoma</taxon>
    </lineage>
</organism>
<dbReference type="InterPro" id="IPR001322">
    <property type="entry name" value="Lamin_tail_dom"/>
</dbReference>
<dbReference type="Proteomes" id="UP000784294">
    <property type="component" value="Unassembled WGS sequence"/>
</dbReference>
<keyword evidence="7" id="KW-0812">Transmembrane</keyword>
<dbReference type="GO" id="GO:0006998">
    <property type="term" value="P:nuclear envelope organization"/>
    <property type="evidence" value="ECO:0007669"/>
    <property type="project" value="TreeGrafter"/>
</dbReference>
<dbReference type="Gene3D" id="2.60.40.1260">
    <property type="entry name" value="Lamin Tail domain"/>
    <property type="match status" value="1"/>
</dbReference>
<evidence type="ECO:0000313" key="11">
    <source>
        <dbReference type="Proteomes" id="UP000784294"/>
    </source>
</evidence>
<dbReference type="PANTHER" id="PTHR45721">
    <property type="entry name" value="LAMIN DM0-RELATED"/>
    <property type="match status" value="1"/>
</dbReference>